<accession>A0ABV2ULM5</accession>
<proteinExistence type="predicted"/>
<dbReference type="RefSeq" id="WP_356713168.1">
    <property type="nucleotide sequence ID" value="NZ_JBEXIP010000069.1"/>
</dbReference>
<dbReference type="Proteomes" id="UP001550044">
    <property type="component" value="Unassembled WGS sequence"/>
</dbReference>
<gene>
    <name evidence="1" type="ORF">ABZV61_39840</name>
</gene>
<comment type="caution">
    <text evidence="1">The sequence shown here is derived from an EMBL/GenBank/DDBJ whole genome shotgun (WGS) entry which is preliminary data.</text>
</comment>
<organism evidence="1 2">
    <name type="scientific">Streptomyces sp. 900116325</name>
    <dbReference type="NCBI Taxonomy" id="3154295"/>
    <lineage>
        <taxon>Bacteria</taxon>
        <taxon>Bacillati</taxon>
        <taxon>Actinomycetota</taxon>
        <taxon>Actinomycetes</taxon>
        <taxon>Kitasatosporales</taxon>
        <taxon>Streptomycetaceae</taxon>
        <taxon>Streptomyces</taxon>
    </lineage>
</organism>
<dbReference type="EMBL" id="JBEXIP010000069">
    <property type="protein sequence ID" value="MET8438742.1"/>
    <property type="molecule type" value="Genomic_DNA"/>
</dbReference>
<name>A0ABV2ULM5_9ACTN</name>
<sequence>MHTRYERTYAGLPETDDVDFLDQKRVRALPVQVQGEPRPAAHRARRPVLPRRRPNPLVYVEVPPEWERIAPERYEQAIAGLSSVRDGFLEARAELMNALNRKGLAC</sequence>
<evidence type="ECO:0000313" key="1">
    <source>
        <dbReference type="EMBL" id="MET8438742.1"/>
    </source>
</evidence>
<evidence type="ECO:0000313" key="2">
    <source>
        <dbReference type="Proteomes" id="UP001550044"/>
    </source>
</evidence>
<keyword evidence="2" id="KW-1185">Reference proteome</keyword>
<protein>
    <submittedName>
        <fullName evidence="1">Uncharacterized protein</fullName>
    </submittedName>
</protein>
<reference evidence="1 2" key="1">
    <citation type="submission" date="2024-06" db="EMBL/GenBank/DDBJ databases">
        <title>The Natural Products Discovery Center: Release of the First 8490 Sequenced Strains for Exploring Actinobacteria Biosynthetic Diversity.</title>
        <authorList>
            <person name="Kalkreuter E."/>
            <person name="Kautsar S.A."/>
            <person name="Yang D."/>
            <person name="Bader C.D."/>
            <person name="Teijaro C.N."/>
            <person name="Fluegel L."/>
            <person name="Davis C.M."/>
            <person name="Simpson J.R."/>
            <person name="Lauterbach L."/>
            <person name="Steele A.D."/>
            <person name="Gui C."/>
            <person name="Meng S."/>
            <person name="Li G."/>
            <person name="Viehrig K."/>
            <person name="Ye F."/>
            <person name="Su P."/>
            <person name="Kiefer A.F."/>
            <person name="Nichols A."/>
            <person name="Cepeda A.J."/>
            <person name="Yan W."/>
            <person name="Fan B."/>
            <person name="Jiang Y."/>
            <person name="Adhikari A."/>
            <person name="Zheng C.-J."/>
            <person name="Schuster L."/>
            <person name="Cowan T.M."/>
            <person name="Smanski M.J."/>
            <person name="Chevrette M.G."/>
            <person name="De Carvalho L.P.S."/>
            <person name="Shen B."/>
        </authorList>
    </citation>
    <scope>NUCLEOTIDE SEQUENCE [LARGE SCALE GENOMIC DNA]</scope>
    <source>
        <strain evidence="1 2">NPDC005137</strain>
    </source>
</reference>